<dbReference type="InterPro" id="IPR051490">
    <property type="entry name" value="THEM6_lcsJ_thioesterase"/>
</dbReference>
<name>A0A2S0UHT0_9RHOB</name>
<dbReference type="InterPro" id="IPR029069">
    <property type="entry name" value="HotDog_dom_sf"/>
</dbReference>
<dbReference type="PANTHER" id="PTHR12475:SF4">
    <property type="entry name" value="PROTEIN THEM6"/>
    <property type="match status" value="1"/>
</dbReference>
<dbReference type="KEGG" id="geh:HYN69_01110"/>
<keyword evidence="2" id="KW-1185">Reference proteome</keyword>
<dbReference type="Gene3D" id="3.10.129.10">
    <property type="entry name" value="Hotdog Thioesterase"/>
    <property type="match status" value="1"/>
</dbReference>
<dbReference type="OrthoDB" id="3727779at2"/>
<organism evidence="1 2">
    <name type="scientific">Paragemmobacter aquarius</name>
    <dbReference type="NCBI Taxonomy" id="2169400"/>
    <lineage>
        <taxon>Bacteria</taxon>
        <taxon>Pseudomonadati</taxon>
        <taxon>Pseudomonadota</taxon>
        <taxon>Alphaproteobacteria</taxon>
        <taxon>Rhodobacterales</taxon>
        <taxon>Paracoccaceae</taxon>
        <taxon>Paragemmobacter</taxon>
    </lineage>
</organism>
<dbReference type="CDD" id="cd00586">
    <property type="entry name" value="4HBT"/>
    <property type="match status" value="1"/>
</dbReference>
<dbReference type="RefSeq" id="WP_108434119.1">
    <property type="nucleotide sequence ID" value="NZ_CP028918.1"/>
</dbReference>
<dbReference type="PANTHER" id="PTHR12475">
    <property type="match status" value="1"/>
</dbReference>
<protein>
    <submittedName>
        <fullName evidence="1">Thioeseterase</fullName>
    </submittedName>
</protein>
<gene>
    <name evidence="1" type="ORF">HYN69_01110</name>
</gene>
<dbReference type="EMBL" id="CP028918">
    <property type="protein sequence ID" value="AWB47290.1"/>
    <property type="molecule type" value="Genomic_DNA"/>
</dbReference>
<reference evidence="1 2" key="1">
    <citation type="submission" date="2018-04" db="EMBL/GenBank/DDBJ databases">
        <title>Genome sequencing of Gemmobacter.</title>
        <authorList>
            <person name="Yi H."/>
            <person name="Baek M.-G."/>
        </authorList>
    </citation>
    <scope>NUCLEOTIDE SEQUENCE [LARGE SCALE GENOMIC DNA]</scope>
    <source>
        <strain evidence="1 2">HYN0069</strain>
    </source>
</reference>
<proteinExistence type="predicted"/>
<sequence>MYPFFRLGLELWKARRAPAMGLLETHVSHHRCWPQDLDLWMELNNGRTLTLFDLGRVPMGRRSGLHVALAANGWGAAVAGAVVRYRRRVRAFDAIEMKSRCIGWDGRFFYIEQAMWVHGECANHIVLRSAVTSKAGIVAPGQVLGAMGLALDSPPLPEWVQAWIAAEGARPWPPEL</sequence>
<accession>A0A2S0UHT0</accession>
<dbReference type="Proteomes" id="UP000244496">
    <property type="component" value="Chromosome"/>
</dbReference>
<evidence type="ECO:0000313" key="2">
    <source>
        <dbReference type="Proteomes" id="UP000244496"/>
    </source>
</evidence>
<evidence type="ECO:0000313" key="1">
    <source>
        <dbReference type="EMBL" id="AWB47290.1"/>
    </source>
</evidence>
<dbReference type="SUPFAM" id="SSF54637">
    <property type="entry name" value="Thioesterase/thiol ester dehydrase-isomerase"/>
    <property type="match status" value="1"/>
</dbReference>
<dbReference type="AlphaFoldDB" id="A0A2S0UHT0"/>
<dbReference type="Pfam" id="PF13279">
    <property type="entry name" value="4HBT_2"/>
    <property type="match status" value="1"/>
</dbReference>